<keyword evidence="6" id="KW-1185">Reference proteome</keyword>
<proteinExistence type="predicted"/>
<dbReference type="InterPro" id="IPR006872">
    <property type="entry name" value="Poxvirus_H7"/>
</dbReference>
<organism evidence="5 6">
    <name type="scientific">Yokapox virus</name>
    <dbReference type="NCBI Taxonomy" id="1076255"/>
    <lineage>
        <taxon>Viruses</taxon>
        <taxon>Varidnaviria</taxon>
        <taxon>Bamfordvirae</taxon>
        <taxon>Nucleocytoviricota</taxon>
        <taxon>Pokkesviricetes</taxon>
        <taxon>Chitovirales</taxon>
        <taxon>Poxviridae</taxon>
        <taxon>Chordopoxvirinae</taxon>
        <taxon>Centapoxvirus</taxon>
        <taxon>Centapoxvirus yokapox</taxon>
    </lineage>
</organism>
<keyword evidence="3" id="KW-1133">Transmembrane helix</keyword>
<keyword evidence="4" id="KW-0472">Membrane</keyword>
<keyword evidence="2" id="KW-0812">Transmembrane</keyword>
<comment type="subcellular location">
    <subcellularLocation>
        <location evidence="1">Membrane</location>
        <topology evidence="1">Single-pass membrane protein</topology>
    </subcellularLocation>
</comment>
<name>G3EIG3_9POXV</name>
<evidence type="ECO:0000256" key="1">
    <source>
        <dbReference type="ARBA" id="ARBA00004167"/>
    </source>
</evidence>
<protein>
    <submittedName>
        <fullName evidence="5">Uncharacterized protein</fullName>
    </submittedName>
</protein>
<dbReference type="Proteomes" id="UP000164653">
    <property type="component" value="Segment"/>
</dbReference>
<sequence length="144" mass="17217">MDKRMKSLVMTSFSNELNTIDIMSIVMYLFKHRYKNIIFSIDKRGNFVVDFEYDSYKASDYLDMSLNKLSDNECKKYASSIAEQLTHIDIIKEDINDYIRSSTKLKRFVKKYRNRSNNRIREDVKKLKIALANDIDYDYIKDAY</sequence>
<evidence type="ECO:0000256" key="4">
    <source>
        <dbReference type="ARBA" id="ARBA00023136"/>
    </source>
</evidence>
<evidence type="ECO:0000256" key="3">
    <source>
        <dbReference type="ARBA" id="ARBA00022989"/>
    </source>
</evidence>
<evidence type="ECO:0000313" key="5">
    <source>
        <dbReference type="EMBL" id="AEN03674.1"/>
    </source>
</evidence>
<accession>G3EIG3</accession>
<dbReference type="GO" id="GO:0016020">
    <property type="term" value="C:membrane"/>
    <property type="evidence" value="ECO:0007669"/>
    <property type="project" value="UniProtKB-SubCell"/>
</dbReference>
<dbReference type="GeneID" id="11107225"/>
<dbReference type="RefSeq" id="YP_004821438.1">
    <property type="nucleotide sequence ID" value="NC_015960.1"/>
</dbReference>
<dbReference type="OrthoDB" id="13950at10239"/>
<dbReference type="Pfam" id="PF04787">
    <property type="entry name" value="Pox_H7"/>
    <property type="match status" value="1"/>
</dbReference>
<dbReference type="EMBL" id="HQ849551">
    <property type="protein sequence ID" value="AEN03674.1"/>
    <property type="molecule type" value="Genomic_DNA"/>
</dbReference>
<evidence type="ECO:0000256" key="2">
    <source>
        <dbReference type="ARBA" id="ARBA00022692"/>
    </source>
</evidence>
<gene>
    <name evidence="5" type="ORF">YKV085</name>
</gene>
<dbReference type="KEGG" id="vg:11107225"/>
<evidence type="ECO:0000313" key="6">
    <source>
        <dbReference type="Proteomes" id="UP000164653"/>
    </source>
</evidence>
<reference evidence="5 6" key="1">
    <citation type="journal article" date="2011" name="J. Virol.">
        <title>The genome of yoka poxvirus.</title>
        <authorList>
            <person name="Zhao G."/>
            <person name="Droit L."/>
            <person name="Tesh R.B."/>
            <person name="Popov V.L."/>
            <person name="Little N.S."/>
            <person name="Upton C."/>
            <person name="Virgin H.W."/>
            <person name="Wang D."/>
        </authorList>
    </citation>
    <scope>NUCLEOTIDE SEQUENCE [LARGE SCALE GENOMIC DNA]</scope>
    <source>
        <strain evidence="5">DakArB 4268</strain>
    </source>
</reference>